<evidence type="ECO:0000256" key="3">
    <source>
        <dbReference type="ARBA" id="ARBA00022690"/>
    </source>
</evidence>
<dbReference type="RefSeq" id="XP_012866069.1">
    <property type="nucleotide sequence ID" value="XM_013010615.1"/>
</dbReference>
<dbReference type="PROSITE" id="PS51390">
    <property type="entry name" value="WAP"/>
    <property type="match status" value="2"/>
</dbReference>
<dbReference type="PANTHER" id="PTHR19441:SF34">
    <property type="entry name" value="WAP FOUR-DISULFIDE CORE DOMAIN PROTEIN 2"/>
    <property type="match status" value="1"/>
</dbReference>
<keyword evidence="4" id="KW-0732">Signal</keyword>
<dbReference type="PANTHER" id="PTHR19441">
    <property type="entry name" value="WHEY ACDIC PROTEIN WAP"/>
    <property type="match status" value="1"/>
</dbReference>
<evidence type="ECO:0000256" key="9">
    <source>
        <dbReference type="ARBA" id="ARBA00043261"/>
    </source>
</evidence>
<comment type="subcellular location">
    <subcellularLocation>
        <location evidence="1">Secreted</location>
    </subcellularLocation>
</comment>
<dbReference type="GO" id="GO:0019731">
    <property type="term" value="P:antibacterial humoral response"/>
    <property type="evidence" value="ECO:0007669"/>
    <property type="project" value="TreeGrafter"/>
</dbReference>
<keyword evidence="6" id="KW-1015">Disulfide bond</keyword>
<evidence type="ECO:0000256" key="6">
    <source>
        <dbReference type="ARBA" id="ARBA00023157"/>
    </source>
</evidence>
<evidence type="ECO:0000313" key="12">
    <source>
        <dbReference type="RefSeq" id="XP_012866069.1"/>
    </source>
</evidence>
<evidence type="ECO:0000313" key="11">
    <source>
        <dbReference type="Proteomes" id="UP000081671"/>
    </source>
</evidence>
<keyword evidence="5" id="KW-0677">Repeat</keyword>
<evidence type="ECO:0000256" key="5">
    <source>
        <dbReference type="ARBA" id="ARBA00022737"/>
    </source>
</evidence>
<accession>A0A1S3EQ63</accession>
<feature type="domain" description="WAP" evidence="10">
    <location>
        <begin position="46"/>
        <end position="91"/>
    </location>
</feature>
<dbReference type="GeneID" id="105981424"/>
<proteinExistence type="predicted"/>
<dbReference type="SMART" id="SM00217">
    <property type="entry name" value="WAP"/>
    <property type="match status" value="2"/>
</dbReference>
<dbReference type="Proteomes" id="UP000081671">
    <property type="component" value="Unplaced"/>
</dbReference>
<dbReference type="GO" id="GO:0019828">
    <property type="term" value="F:aspartic-type endopeptidase inhibitor activity"/>
    <property type="evidence" value="ECO:0007669"/>
    <property type="project" value="UniProtKB-KW"/>
</dbReference>
<name>A0A1S3EQ63_DIPOR</name>
<evidence type="ECO:0000259" key="10">
    <source>
        <dbReference type="PROSITE" id="PS51390"/>
    </source>
</evidence>
<keyword evidence="3" id="KW-0646">Protease inhibitor</keyword>
<protein>
    <recommendedName>
        <fullName evidence="8">WAP four-disulfide core domain protein 2</fullName>
    </recommendedName>
</protein>
<organism evidence="11 12">
    <name type="scientific">Dipodomys ordii</name>
    <name type="common">Ord's kangaroo rat</name>
    <dbReference type="NCBI Taxonomy" id="10020"/>
    <lineage>
        <taxon>Eukaryota</taxon>
        <taxon>Metazoa</taxon>
        <taxon>Chordata</taxon>
        <taxon>Craniata</taxon>
        <taxon>Vertebrata</taxon>
        <taxon>Euteleostomi</taxon>
        <taxon>Mammalia</taxon>
        <taxon>Eutheria</taxon>
        <taxon>Euarchontoglires</taxon>
        <taxon>Glires</taxon>
        <taxon>Rodentia</taxon>
        <taxon>Castorimorpha</taxon>
        <taxon>Heteromyidae</taxon>
        <taxon>Dipodomyinae</taxon>
        <taxon>Dipodomys</taxon>
    </lineage>
</organism>
<dbReference type="OrthoDB" id="6060011at2759"/>
<dbReference type="InterPro" id="IPR036645">
    <property type="entry name" value="Elafin-like_sf"/>
</dbReference>
<keyword evidence="2" id="KW-0964">Secreted</keyword>
<dbReference type="CTD" id="10406"/>
<dbReference type="GO" id="GO:0045087">
    <property type="term" value="P:innate immune response"/>
    <property type="evidence" value="ECO:0007669"/>
    <property type="project" value="TreeGrafter"/>
</dbReference>
<keyword evidence="11" id="KW-1185">Reference proteome</keyword>
<dbReference type="SUPFAM" id="SSF57256">
    <property type="entry name" value="Elafin-like"/>
    <property type="match status" value="2"/>
</dbReference>
<sequence length="143" mass="15102">MVKSPHWDYGSDLHPARPAHTMPVPVCPLCPLASALLLGALLLGLPPATEGGKSGVCPELQADLNCTRECQEDRDCADNRKCCPAGCGALCSMPNEKIGTCPSVELPQLGICQDQCQVDSQCPGRMKCCRNGCGKVSCVTPNF</sequence>
<evidence type="ECO:0000256" key="4">
    <source>
        <dbReference type="ARBA" id="ARBA00022729"/>
    </source>
</evidence>
<comment type="subunit">
    <text evidence="7">Homotrimer; disulfide-linked.</text>
</comment>
<dbReference type="GO" id="GO:0005615">
    <property type="term" value="C:extracellular space"/>
    <property type="evidence" value="ECO:0007669"/>
    <property type="project" value="TreeGrafter"/>
</dbReference>
<dbReference type="GO" id="GO:0004867">
    <property type="term" value="F:serine-type endopeptidase inhibitor activity"/>
    <property type="evidence" value="ECO:0007669"/>
    <property type="project" value="TreeGrafter"/>
</dbReference>
<feature type="domain" description="WAP" evidence="10">
    <location>
        <begin position="94"/>
        <end position="142"/>
    </location>
</feature>
<reference evidence="12" key="1">
    <citation type="submission" date="2025-08" db="UniProtKB">
        <authorList>
            <consortium name="RefSeq"/>
        </authorList>
    </citation>
    <scope>IDENTIFICATION</scope>
    <source>
        <tissue evidence="12">Kidney</tissue>
    </source>
</reference>
<evidence type="ECO:0000256" key="8">
    <source>
        <dbReference type="ARBA" id="ARBA00040032"/>
    </source>
</evidence>
<dbReference type="InterPro" id="IPR050514">
    <property type="entry name" value="WAP_four-disulfide_core"/>
</dbReference>
<dbReference type="FunFam" id="4.10.75.10:FF:000001">
    <property type="entry name" value="Anosmin 1"/>
    <property type="match status" value="1"/>
</dbReference>
<dbReference type="PRINTS" id="PR00003">
    <property type="entry name" value="4DISULPHCORE"/>
</dbReference>
<evidence type="ECO:0000256" key="1">
    <source>
        <dbReference type="ARBA" id="ARBA00004613"/>
    </source>
</evidence>
<keyword evidence="9" id="KW-0062">Aspartic protease inhibitor</keyword>
<gene>
    <name evidence="12" type="primary">Wfdc2</name>
</gene>
<evidence type="ECO:0000256" key="2">
    <source>
        <dbReference type="ARBA" id="ARBA00022525"/>
    </source>
</evidence>
<dbReference type="CDD" id="cd00199">
    <property type="entry name" value="WAP"/>
    <property type="match status" value="1"/>
</dbReference>
<dbReference type="InterPro" id="IPR008197">
    <property type="entry name" value="WAP_dom"/>
</dbReference>
<dbReference type="InParanoid" id="A0A1S3EQ63"/>
<dbReference type="Pfam" id="PF00095">
    <property type="entry name" value="WAP"/>
    <property type="match status" value="2"/>
</dbReference>
<dbReference type="KEGG" id="dord:105981424"/>
<dbReference type="AlphaFoldDB" id="A0A1S3EQ63"/>
<evidence type="ECO:0000256" key="7">
    <source>
        <dbReference type="ARBA" id="ARBA00038536"/>
    </source>
</evidence>
<dbReference type="Gene3D" id="4.10.75.10">
    <property type="entry name" value="Elafin-like"/>
    <property type="match status" value="2"/>
</dbReference>